<organism evidence="2 3">
    <name type="scientific">Paenibacillus auburnensis</name>
    <dbReference type="NCBI Taxonomy" id="2905649"/>
    <lineage>
        <taxon>Bacteria</taxon>
        <taxon>Bacillati</taxon>
        <taxon>Bacillota</taxon>
        <taxon>Bacilli</taxon>
        <taxon>Bacillales</taxon>
        <taxon>Paenibacillaceae</taxon>
        <taxon>Paenibacillus</taxon>
    </lineage>
</organism>
<evidence type="ECO:0000313" key="2">
    <source>
        <dbReference type="EMBL" id="CAH1190095.1"/>
    </source>
</evidence>
<protein>
    <recommendedName>
        <fullName evidence="4">DUF5011 domain-containing protein</fullName>
    </recommendedName>
</protein>
<feature type="compositionally biased region" description="Polar residues" evidence="1">
    <location>
        <begin position="952"/>
        <end position="962"/>
    </location>
</feature>
<name>A0ABN8FWN1_9BACL</name>
<feature type="region of interest" description="Disordered" evidence="1">
    <location>
        <begin position="937"/>
        <end position="985"/>
    </location>
</feature>
<gene>
    <name evidence="2" type="ORF">PAECIP111892_00002</name>
</gene>
<evidence type="ECO:0000256" key="1">
    <source>
        <dbReference type="SAM" id="MobiDB-lite"/>
    </source>
</evidence>
<sequence>MLKSRKAKKYTAISLTIIMLMSLIPDIWTGKAQAAANDLEVVFKSGAHVGNLSYAADNTFVNFYNNQVEGFVQTETDKDASYDWASGDIFAGDGSDEATVQFEIRVADNPILREMAKSGHAEVITGFSILRRHYKFFSGSRESEIKISIDGNQVIHENTNDGDSQKYNKSASAIITPNSVIHVWLYGEGSMDGEGVGVRGLYFKFQDLQRPVLNSYTFTGNGATRENTTINQTELYVKNTENVTLGYNFSEPVKPTSVVAQNSDWFLRHPLFVNPAGGGLPGAGQQQYMENITYSSSNLSTLNKQIAFQYSPNQYSQSGNLPLEPKIAGTTPNNPPMEQTMQEKFMAAGLADAAGNMATISFPNVGSANSLPNVQGDTIDPFDYKHGGYRVIVDAVRPKYTKEGNGIQPEILTGVTLNKGDVIDFTVQMTEEAVVKKGWDTAKTFLYFNNGMKAYYTGGSNTKNWTFRMTVPDGVTVEAPLLKVIALSNDAKGNNTDLNVVQDYAGNLLFQPANYAGDHVDGNTTLINSKIDWANLSIDNTKPIVSYRYESGGGSNTTYQKKGKVTIDANDPAVLVPAFDPIPEDKGQYRPSRGIYRPSNMTGSASPSVGLVYYLWSQDPSDPFADKTEDNFAALKRYALAAKQPSEELYPGEYQNIKLQVANNKTNLLSPPAEAFTSENSGEWYLHTWTADMTWDSARELKQYELMKNYVRLHYEQYEAWKAEVPGTDDKQKELYANNKALVAVGQYGDLTTWKLDYFKQDDSNWTHEVGVLKLDNQVPVIANGTPNNDNSNNVEITALVTDPHSGIGSVKYQWVKDGNQPLDDDWKPATYSGTTVTQSTYEDVFEDGSYWLYLKAMDRAGNEITGKAYDKTVTVNSQDSVPATFSPEANPNYVQSHDVMFKISGITPDYVGYAITGSANHPVTDAEFKGVEPIEPQKMKVESSDEVKATPTPSTGSNDAASEQPAASPAPTPTPDSDPIKEPTVGAVFGPVAMMKLLAAGPVSAGSFTQVAVSVSEATPAPEVTASPEAAPTAGSSSSPEPAATPGPTPSSEPQTSPAADGAEPAAKLLAGDKEESLSYLIPADATKNGVQYVHMIVKQGDKAYYYSKAYYFDNQPAAITFSKNGVSYPLPKQSVTVSVSEQYSKTGMKTKYQWVKEGAGVPDANSQGWQVLPSGGNTEIDGTVLAPGEVADFTLYVWSVDGAGNSVIAKTPEIFKVSAAGGKEAPPADAKSALLYLSGDQEDGYTAIVKLSLDTEDKSGYEYSISPDNGSSWVNWKPYTNFVSVKVPTGVPGQLEIMVKYRTPGGKVSDAAKLELPDKMPEEAPVYALASQVTTGPVNAKVGANIDVTVPAGIKVILGKSNPTTPTRTGNTFNVKENGFYSFELIDLNDPERTDNLYVVVKNVDGTDPKATVEYPFTKLTNSNVTVLLTEPSEPIIITNNNGKSSHTFTENGTFTFEFKDAAGNTGTAVAQVNNIDKEAPKVKIVRSYQYGMDGSKVFGTIKDGNGNVLLSSGVTLEVQKADDSAKELFITSQNQTISLKENGVASFTVADQFGNTTVVKETVTNIVSAPPEADNVTYTFVDAAGKTLPDSKIVTIGGQKYAQGKVKVTISGKTAAPNMIFSGLKPILSGGSYTNKISGSNGTFTYSREFEGNSSTVIAISDLLGNSNKIPVTVKGLDNSAPELTLKKETIGIVQNKPDFNFATDLGGYTVSDNVSAAGNVKVAVSGLDLTKLGRQLVTYTATDQVGNKSIATQSVVVVKDGGLLIFGDDTLISASSGESALFSSNTITFKISGYNVMKVAGADKVNEWGTFDLLYQTGLYREGQMKTIATKITYQELVSGQYKVTFPKAGWYTIIVRTQERDREYATFFVSSTN</sequence>
<evidence type="ECO:0008006" key="4">
    <source>
        <dbReference type="Google" id="ProtNLM"/>
    </source>
</evidence>
<evidence type="ECO:0000313" key="3">
    <source>
        <dbReference type="Proteomes" id="UP000838324"/>
    </source>
</evidence>
<proteinExistence type="predicted"/>
<accession>A0ABN8FWN1</accession>
<dbReference type="Gene3D" id="2.60.40.10">
    <property type="entry name" value="Immunoglobulins"/>
    <property type="match status" value="1"/>
</dbReference>
<dbReference type="EMBL" id="CAKMMG010000001">
    <property type="protein sequence ID" value="CAH1190095.1"/>
    <property type="molecule type" value="Genomic_DNA"/>
</dbReference>
<feature type="compositionally biased region" description="Basic and acidic residues" evidence="1">
    <location>
        <begin position="937"/>
        <end position="949"/>
    </location>
</feature>
<comment type="caution">
    <text evidence="2">The sequence shown here is derived from an EMBL/GenBank/DDBJ whole genome shotgun (WGS) entry which is preliminary data.</text>
</comment>
<reference evidence="2" key="1">
    <citation type="submission" date="2022-01" db="EMBL/GenBank/DDBJ databases">
        <authorList>
            <person name="Criscuolo A."/>
        </authorList>
    </citation>
    <scope>NUCLEOTIDE SEQUENCE</scope>
    <source>
        <strain evidence="2">CIP111892</strain>
    </source>
</reference>
<keyword evidence="3" id="KW-1185">Reference proteome</keyword>
<feature type="region of interest" description="Disordered" evidence="1">
    <location>
        <begin position="1021"/>
        <end position="1065"/>
    </location>
</feature>
<dbReference type="InterPro" id="IPR013783">
    <property type="entry name" value="Ig-like_fold"/>
</dbReference>
<dbReference type="RefSeq" id="WP_236328337.1">
    <property type="nucleotide sequence ID" value="NZ_CAKMMG010000001.1"/>
</dbReference>
<dbReference type="Proteomes" id="UP000838324">
    <property type="component" value="Unassembled WGS sequence"/>
</dbReference>